<proteinExistence type="inferred from homology"/>
<dbReference type="EMBL" id="RQYC01000001">
    <property type="protein sequence ID" value="RRD91578.1"/>
    <property type="molecule type" value="Genomic_DNA"/>
</dbReference>
<dbReference type="PROSITE" id="PS51687">
    <property type="entry name" value="SAM_MT_RNA_M5U"/>
    <property type="match status" value="1"/>
</dbReference>
<dbReference type="RefSeq" id="WP_124793777.1">
    <property type="nucleotide sequence ID" value="NZ_RQYC01000001.1"/>
</dbReference>
<comment type="similarity">
    <text evidence="7">Belongs to the class I-like SAM-binding methyltransferase superfamily. RNA M5U methyltransferase family. TrmA subfamily.</text>
</comment>
<evidence type="ECO:0000313" key="11">
    <source>
        <dbReference type="Proteomes" id="UP000269923"/>
    </source>
</evidence>
<keyword evidence="3 7" id="KW-0949">S-adenosyl-L-methionine</keyword>
<evidence type="ECO:0000256" key="7">
    <source>
        <dbReference type="HAMAP-Rule" id="MF_01011"/>
    </source>
</evidence>
<feature type="binding site" evidence="7">
    <location>
        <position position="220"/>
    </location>
    <ligand>
        <name>S-adenosyl-L-methionine</name>
        <dbReference type="ChEBI" id="CHEBI:59789"/>
    </ligand>
</feature>
<dbReference type="GO" id="GO:0030488">
    <property type="term" value="P:tRNA methylation"/>
    <property type="evidence" value="ECO:0007669"/>
    <property type="project" value="UniProtKB-UniRule"/>
</dbReference>
<evidence type="ECO:0000256" key="9">
    <source>
        <dbReference type="PROSITE-ProRule" id="PRU10015"/>
    </source>
</evidence>
<evidence type="ECO:0000256" key="6">
    <source>
        <dbReference type="ARBA" id="ARBA00052788"/>
    </source>
</evidence>
<dbReference type="InterPro" id="IPR011869">
    <property type="entry name" value="TrmA_MeTrfase"/>
</dbReference>
<dbReference type="Proteomes" id="UP000269923">
    <property type="component" value="Unassembled WGS sequence"/>
</dbReference>
<evidence type="ECO:0000256" key="2">
    <source>
        <dbReference type="ARBA" id="ARBA00022679"/>
    </source>
</evidence>
<protein>
    <recommendedName>
        <fullName evidence="7">tRNA/tmRNA (uracil-C(5))-methyltransferase</fullName>
        <ecNumber evidence="7">2.1.1.35</ecNumber>
    </recommendedName>
    <alternativeName>
        <fullName evidence="7">tRNA (uracil(54)-C(5))-methyltransferase</fullName>
    </alternativeName>
    <alternativeName>
        <fullName evidence="7">tRNA(m5U54)-methyltransferase</fullName>
        <shortName evidence="7">RUMT</shortName>
    </alternativeName>
    <alternativeName>
        <fullName evidence="7">tmRNA (uracil(341)-C(5))-methyltransferase</fullName>
    </alternativeName>
</protein>
<dbReference type="EC" id="2.1.1.35" evidence="7"/>
<comment type="function">
    <text evidence="7">Dual-specificity methyltransferase that catalyzes the formation of 5-methyluridine at position 54 (m5U54) in all tRNAs, and that of position 341 (m5U341) in tmRNA (transfer-mRNA).</text>
</comment>
<dbReference type="CDD" id="cd02440">
    <property type="entry name" value="AdoMet_MTases"/>
    <property type="match status" value="1"/>
</dbReference>
<dbReference type="Gene3D" id="3.40.50.150">
    <property type="entry name" value="Vaccinia Virus protein VP39"/>
    <property type="match status" value="1"/>
</dbReference>
<evidence type="ECO:0000256" key="5">
    <source>
        <dbReference type="ARBA" id="ARBA00051255"/>
    </source>
</evidence>
<evidence type="ECO:0000256" key="4">
    <source>
        <dbReference type="ARBA" id="ARBA00022694"/>
    </source>
</evidence>
<feature type="active site" evidence="9">
    <location>
        <position position="323"/>
    </location>
</feature>
<keyword evidence="1 7" id="KW-0489">Methyltransferase</keyword>
<feature type="binding site" evidence="7 8">
    <location>
        <position position="215"/>
    </location>
    <ligand>
        <name>S-adenosyl-L-methionine</name>
        <dbReference type="ChEBI" id="CHEBI:59789"/>
    </ligand>
</feature>
<dbReference type="STRING" id="1121352.GCA_000620925_00536"/>
<organism evidence="10 11">
    <name type="scientific">Conchiformibius steedae</name>
    <dbReference type="NCBI Taxonomy" id="153493"/>
    <lineage>
        <taxon>Bacteria</taxon>
        <taxon>Pseudomonadati</taxon>
        <taxon>Pseudomonadota</taxon>
        <taxon>Betaproteobacteria</taxon>
        <taxon>Neisseriales</taxon>
        <taxon>Neisseriaceae</taxon>
        <taxon>Conchiformibius</taxon>
    </lineage>
</organism>
<name>A0A3P2A9D4_9NEIS</name>
<dbReference type="GO" id="GO:0000049">
    <property type="term" value="F:tRNA binding"/>
    <property type="evidence" value="ECO:0007669"/>
    <property type="project" value="TreeGrafter"/>
</dbReference>
<feature type="binding site" evidence="7 8">
    <location>
        <position position="236"/>
    </location>
    <ligand>
        <name>S-adenosyl-L-methionine</name>
        <dbReference type="ChEBI" id="CHEBI:59789"/>
    </ligand>
</feature>
<dbReference type="FunFam" id="3.40.50.150:FF:000012">
    <property type="entry name" value="tRNA/tmRNA (uracil-C(5))-methyltransferase"/>
    <property type="match status" value="1"/>
</dbReference>
<evidence type="ECO:0000256" key="1">
    <source>
        <dbReference type="ARBA" id="ARBA00022603"/>
    </source>
</evidence>
<dbReference type="PANTHER" id="PTHR47790">
    <property type="entry name" value="TRNA/TMRNA (URACIL-C(5))-METHYLTRANSFERASE"/>
    <property type="match status" value="1"/>
</dbReference>
<dbReference type="InterPro" id="IPR029063">
    <property type="entry name" value="SAM-dependent_MTases_sf"/>
</dbReference>
<feature type="active site" description="Proton acceptor" evidence="7">
    <location>
        <position position="357"/>
    </location>
</feature>
<dbReference type="PANTHER" id="PTHR47790:SF2">
    <property type="entry name" value="TRNA_TMRNA (URACIL-C(5))-METHYLTRANSFERASE"/>
    <property type="match status" value="1"/>
</dbReference>
<dbReference type="Pfam" id="PF05958">
    <property type="entry name" value="tRNA_U5-meth_tr"/>
    <property type="match status" value="1"/>
</dbReference>
<feature type="active site" description="Nucleophile" evidence="7 8">
    <location>
        <position position="323"/>
    </location>
</feature>
<evidence type="ECO:0000256" key="3">
    <source>
        <dbReference type="ARBA" id="ARBA00022691"/>
    </source>
</evidence>
<dbReference type="GO" id="GO:0030697">
    <property type="term" value="F:tRNA (uracil(54)-C5)-methyltransferase activity, S-adenosyl methionine-dependent"/>
    <property type="evidence" value="ECO:0007669"/>
    <property type="project" value="UniProtKB-UniRule"/>
</dbReference>
<accession>A0A3P2A9D4</accession>
<reference evidence="10 11" key="1">
    <citation type="submission" date="2018-11" db="EMBL/GenBank/DDBJ databases">
        <title>Genomes From Bacteria Associated with the Canine Oral Cavity: a Test Case for Automated Genome-Based Taxonomic Assignment.</title>
        <authorList>
            <person name="Coil D.A."/>
            <person name="Jospin G."/>
            <person name="Darling A.E."/>
            <person name="Wallis C."/>
            <person name="Davis I.J."/>
            <person name="Harris S."/>
            <person name="Eisen J.A."/>
            <person name="Holcombe L.J."/>
            <person name="O'Flynn C."/>
        </authorList>
    </citation>
    <scope>NUCLEOTIDE SEQUENCE [LARGE SCALE GENOMIC DNA]</scope>
    <source>
        <strain evidence="10 11">COT-280</strain>
    </source>
</reference>
<dbReference type="Gene3D" id="2.40.50.1070">
    <property type="match status" value="1"/>
</dbReference>
<dbReference type="OrthoDB" id="9804590at2"/>
<evidence type="ECO:0000256" key="8">
    <source>
        <dbReference type="PROSITE-ProRule" id="PRU01024"/>
    </source>
</evidence>
<feature type="binding site" evidence="7 8">
    <location>
        <position position="187"/>
    </location>
    <ligand>
        <name>S-adenosyl-L-methionine</name>
        <dbReference type="ChEBI" id="CHEBI:59789"/>
    </ligand>
</feature>
<dbReference type="GO" id="GO:0019843">
    <property type="term" value="F:rRNA binding"/>
    <property type="evidence" value="ECO:0007669"/>
    <property type="project" value="TreeGrafter"/>
</dbReference>
<evidence type="ECO:0000313" key="10">
    <source>
        <dbReference type="EMBL" id="RRD91578.1"/>
    </source>
</evidence>
<gene>
    <name evidence="7 10" type="primary">trmA</name>
    <name evidence="10" type="ORF">EII21_00675</name>
</gene>
<dbReference type="InterPro" id="IPR030390">
    <property type="entry name" value="MeTrfase_TrmA_AS"/>
</dbReference>
<comment type="caution">
    <text evidence="10">The sequence shown here is derived from an EMBL/GenBank/DDBJ whole genome shotgun (WGS) entry which is preliminary data.</text>
</comment>
<keyword evidence="4 7" id="KW-0819">tRNA processing</keyword>
<dbReference type="NCBIfam" id="TIGR02143">
    <property type="entry name" value="trmA_only"/>
    <property type="match status" value="1"/>
</dbReference>
<comment type="catalytic activity">
    <reaction evidence="6 7">
        <text>uridine(54) in tRNA + S-adenosyl-L-methionine = 5-methyluridine(54) in tRNA + S-adenosyl-L-homocysteine + H(+)</text>
        <dbReference type="Rhea" id="RHEA:42712"/>
        <dbReference type="Rhea" id="RHEA-COMP:10167"/>
        <dbReference type="Rhea" id="RHEA-COMP:10193"/>
        <dbReference type="ChEBI" id="CHEBI:15378"/>
        <dbReference type="ChEBI" id="CHEBI:57856"/>
        <dbReference type="ChEBI" id="CHEBI:59789"/>
        <dbReference type="ChEBI" id="CHEBI:65315"/>
        <dbReference type="ChEBI" id="CHEBI:74447"/>
        <dbReference type="EC" id="2.1.1.35"/>
    </reaction>
</comment>
<comment type="catalytic activity">
    <reaction evidence="5 7">
        <text>uridine(341) in tmRNA + S-adenosyl-L-methionine = 5-methyluridine(341) in tmRNA + S-adenosyl-L-homocysteine + H(+)</text>
        <dbReference type="Rhea" id="RHEA:43612"/>
        <dbReference type="Rhea" id="RHEA-COMP:10630"/>
        <dbReference type="Rhea" id="RHEA-COMP:10631"/>
        <dbReference type="ChEBI" id="CHEBI:15378"/>
        <dbReference type="ChEBI" id="CHEBI:57856"/>
        <dbReference type="ChEBI" id="CHEBI:59789"/>
        <dbReference type="ChEBI" id="CHEBI:65315"/>
        <dbReference type="ChEBI" id="CHEBI:74447"/>
    </reaction>
</comment>
<sequence>MENRMHPDYSAQLAEKNARLQNLLAPFDAPAPEVFASPPQHYRMRAEFRMWHDGNEICYAMFERGQKAATASLIRLQQFPAAAESINALMPRLLAAVRGDAVLRERLYQCEFLATLSGDMLITLIYHKKLGDDWTAAAQRLQDDLGIALIGRSRGQKIVLKRDFVTESLKVNGETLHYRQIEGGFSQPNALVCEKMLAWASDCAQHLGGDLLELYCGNGNFTVPLSRRFRRVLATELSKTSVKAAQWNLATNSADNVQLARLSAEELAQAFTGERVFRRLAEQNIDLSDFDFSTVFVDPPRAGVDNDTLKLLADFDNILYISCNPHSLADNLKQLCATHRVVRSALFDQFPFTEHIECGVCLQRKTAESIVD</sequence>
<dbReference type="FunFam" id="2.40.50.1070:FF:000001">
    <property type="entry name" value="tRNA/tmRNA (uracil-C(5))-methyltransferase"/>
    <property type="match status" value="1"/>
</dbReference>
<dbReference type="InterPro" id="IPR010280">
    <property type="entry name" value="U5_MeTrfase_fam"/>
</dbReference>
<dbReference type="AlphaFoldDB" id="A0A3P2A9D4"/>
<dbReference type="PROSITE" id="PS01230">
    <property type="entry name" value="TRMA_1"/>
    <property type="match status" value="1"/>
</dbReference>
<dbReference type="GO" id="GO:0005829">
    <property type="term" value="C:cytosol"/>
    <property type="evidence" value="ECO:0007669"/>
    <property type="project" value="TreeGrafter"/>
</dbReference>
<feature type="binding site" evidence="7 8">
    <location>
        <position position="298"/>
    </location>
    <ligand>
        <name>S-adenosyl-L-methionine</name>
        <dbReference type="ChEBI" id="CHEBI:59789"/>
    </ligand>
</feature>
<keyword evidence="2 7" id="KW-0808">Transferase</keyword>
<keyword evidence="11" id="KW-1185">Reference proteome</keyword>
<dbReference type="SUPFAM" id="SSF53335">
    <property type="entry name" value="S-adenosyl-L-methionine-dependent methyltransferases"/>
    <property type="match status" value="1"/>
</dbReference>
<dbReference type="HAMAP" id="MF_01011">
    <property type="entry name" value="RNA_methyltr_TrmA"/>
    <property type="match status" value="1"/>
</dbReference>